<evidence type="ECO:0000313" key="3">
    <source>
        <dbReference type="Proteomes" id="UP000663570"/>
    </source>
</evidence>
<dbReference type="SUPFAM" id="SSF54001">
    <property type="entry name" value="Cysteine proteinases"/>
    <property type="match status" value="1"/>
</dbReference>
<reference evidence="2 3" key="1">
    <citation type="submission" date="2021-02" db="EMBL/GenBank/DDBJ databases">
        <title>Niveibacterium changnyeongensis HC41.</title>
        <authorList>
            <person name="Kang M."/>
        </authorList>
    </citation>
    <scope>NUCLEOTIDE SEQUENCE [LARGE SCALE GENOMIC DNA]</scope>
    <source>
        <strain evidence="2 3">HC41</strain>
    </source>
</reference>
<accession>A0ABX7M5B0</accession>
<protein>
    <submittedName>
        <fullName evidence="2">YaeF family permuted papain-like enzyme</fullName>
    </submittedName>
</protein>
<keyword evidence="1" id="KW-0732">Signal</keyword>
<dbReference type="EMBL" id="CP071060">
    <property type="protein sequence ID" value="QSI76928.1"/>
    <property type="molecule type" value="Genomic_DNA"/>
</dbReference>
<dbReference type="InterPro" id="IPR038765">
    <property type="entry name" value="Papain-like_cys_pep_sf"/>
</dbReference>
<dbReference type="Gene3D" id="3.90.1720.10">
    <property type="entry name" value="endopeptidase domain like (from Nostoc punctiforme)"/>
    <property type="match status" value="1"/>
</dbReference>
<proteinExistence type="predicted"/>
<name>A0ABX7M5B0_9RHOO</name>
<dbReference type="NCBIfam" id="NF008552">
    <property type="entry name" value="PRK11479.1"/>
    <property type="match status" value="1"/>
</dbReference>
<dbReference type="RefSeq" id="WP_206254512.1">
    <property type="nucleotide sequence ID" value="NZ_CP071060.1"/>
</dbReference>
<gene>
    <name evidence="2" type="ORF">JY500_21185</name>
</gene>
<evidence type="ECO:0000256" key="1">
    <source>
        <dbReference type="SAM" id="SignalP"/>
    </source>
</evidence>
<feature type="chain" id="PRO_5045344276" evidence="1">
    <location>
        <begin position="19"/>
        <end position="266"/>
    </location>
</feature>
<feature type="signal peptide" evidence="1">
    <location>
        <begin position="1"/>
        <end position="18"/>
    </location>
</feature>
<dbReference type="Proteomes" id="UP000663570">
    <property type="component" value="Chromosome"/>
</dbReference>
<sequence length="266" mass="28264">MIQRIVLIALLLCCSACATQVAEKPLEALEPGGQPPIAFQRAALSPHNGGTLIGAQLLRAGDILLSAANGITSAGIRLFTLAPVSHAALYIGNGEVAEAVGEGVRVRSVAEVLDEESVVVAFRHPSLDDTGAARIRSFAQEKVGDRYNYVGVMMQAPFSIERRLCELPTVPASIRDACINGLATVQLGNGSAGDDRFFCSQFVLEAYREAGHPITKSNPTWVSPADILHMREGDVSSIQVDQPLTYVGHLKFPPAPTPMVRIPDGA</sequence>
<keyword evidence="3" id="KW-1185">Reference proteome</keyword>
<organism evidence="2 3">
    <name type="scientific">Niveibacterium microcysteis</name>
    <dbReference type="NCBI Taxonomy" id="2811415"/>
    <lineage>
        <taxon>Bacteria</taxon>
        <taxon>Pseudomonadati</taxon>
        <taxon>Pseudomonadota</taxon>
        <taxon>Betaproteobacteria</taxon>
        <taxon>Rhodocyclales</taxon>
        <taxon>Rhodocyclaceae</taxon>
        <taxon>Niveibacterium</taxon>
    </lineage>
</organism>
<evidence type="ECO:0000313" key="2">
    <source>
        <dbReference type="EMBL" id="QSI76928.1"/>
    </source>
</evidence>